<keyword evidence="3 5" id="KW-0378">Hydrolase</keyword>
<dbReference type="InterPro" id="IPR001932">
    <property type="entry name" value="PPM-type_phosphatase-like_dom"/>
</dbReference>
<keyword evidence="2" id="KW-0479">Metal-binding</keyword>
<dbReference type="PANTHER" id="PTHR47992">
    <property type="entry name" value="PROTEIN PHOSPHATASE"/>
    <property type="match status" value="1"/>
</dbReference>
<comment type="caution">
    <text evidence="8">The sequence shown here is derived from an EMBL/GenBank/DDBJ whole genome shotgun (WGS) entry which is preliminary data.</text>
</comment>
<protein>
    <recommendedName>
        <fullName evidence="7">PPM-type phosphatase domain-containing protein</fullName>
    </recommendedName>
</protein>
<accession>A0A9W7A4A0</accession>
<dbReference type="FunFam" id="3.60.40.10:FF:000075">
    <property type="entry name" value="Protein phosphatase 2C, putative"/>
    <property type="match status" value="1"/>
</dbReference>
<dbReference type="EMBL" id="BRXW01000510">
    <property type="protein sequence ID" value="GMH61674.1"/>
    <property type="molecule type" value="Genomic_DNA"/>
</dbReference>
<comment type="similarity">
    <text evidence="5">Belongs to the PP2C family.</text>
</comment>
<dbReference type="SUPFAM" id="SSF81606">
    <property type="entry name" value="PP2C-like"/>
    <property type="match status" value="1"/>
</dbReference>
<evidence type="ECO:0000256" key="3">
    <source>
        <dbReference type="ARBA" id="ARBA00022801"/>
    </source>
</evidence>
<evidence type="ECO:0000256" key="1">
    <source>
        <dbReference type="ARBA" id="ARBA00004170"/>
    </source>
</evidence>
<evidence type="ECO:0000256" key="2">
    <source>
        <dbReference type="ARBA" id="ARBA00022723"/>
    </source>
</evidence>
<dbReference type="GO" id="GO:0046872">
    <property type="term" value="F:metal ion binding"/>
    <property type="evidence" value="ECO:0007669"/>
    <property type="project" value="UniProtKB-KW"/>
</dbReference>
<dbReference type="InterPro" id="IPR000222">
    <property type="entry name" value="PP2C_BS"/>
</dbReference>
<dbReference type="SMART" id="SM00332">
    <property type="entry name" value="PP2Cc"/>
    <property type="match status" value="1"/>
</dbReference>
<keyword evidence="9" id="KW-1185">Reference proteome</keyword>
<keyword evidence="4 5" id="KW-0904">Protein phosphatase</keyword>
<evidence type="ECO:0000256" key="5">
    <source>
        <dbReference type="RuleBase" id="RU003465"/>
    </source>
</evidence>
<proteinExistence type="inferred from homology"/>
<dbReference type="OrthoDB" id="10264738at2759"/>
<dbReference type="InterPro" id="IPR015655">
    <property type="entry name" value="PP2C"/>
</dbReference>
<dbReference type="CDD" id="cd00143">
    <property type="entry name" value="PP2Cc"/>
    <property type="match status" value="1"/>
</dbReference>
<evidence type="ECO:0000259" key="7">
    <source>
        <dbReference type="PROSITE" id="PS51746"/>
    </source>
</evidence>
<dbReference type="Pfam" id="PF00481">
    <property type="entry name" value="PP2C"/>
    <property type="match status" value="1"/>
</dbReference>
<dbReference type="GO" id="GO:0016020">
    <property type="term" value="C:membrane"/>
    <property type="evidence" value="ECO:0007669"/>
    <property type="project" value="UniProtKB-SubCell"/>
</dbReference>
<dbReference type="PROSITE" id="PS01032">
    <property type="entry name" value="PPM_1"/>
    <property type="match status" value="1"/>
</dbReference>
<sequence length="331" mass="36079">MGTLLDKPVIEKEGVEKGTANNLTFGVASMQGWRVDMEDSHYYNGTLGDEVPGVSIFAVFDGHGGQFAAKYAAEHIERILKEQEKYKEYVTSKDPVVLGDALKACFIEIDVQMLKTPTMSEKKDRSGCTAVCVCTTPTHIICSNAGDSRSCYLKAGIPIDLSFDHKPYNPAESARIENAGGYVSMKRVDGDLAVSRALGDFQYKDRPDLPAEQQKVTGDPEIIIKERSPTEDEFILIACDGIWDVCSNQEACDLMSDILKEGETDPALMSEEMLDLCLEKGSRDNMTCGVVLFSAAKMGGEGGGVAVRRAKREEEAKAQAMETEGEEVGTD</sequence>
<name>A0A9W7A4A0_9STRA</name>
<evidence type="ECO:0000313" key="9">
    <source>
        <dbReference type="Proteomes" id="UP001165122"/>
    </source>
</evidence>
<organism evidence="8 9">
    <name type="scientific">Triparma laevis f. longispina</name>
    <dbReference type="NCBI Taxonomy" id="1714387"/>
    <lineage>
        <taxon>Eukaryota</taxon>
        <taxon>Sar</taxon>
        <taxon>Stramenopiles</taxon>
        <taxon>Ochrophyta</taxon>
        <taxon>Bolidophyceae</taxon>
        <taxon>Parmales</taxon>
        <taxon>Triparmaceae</taxon>
        <taxon>Triparma</taxon>
    </lineage>
</organism>
<dbReference type="PROSITE" id="PS51746">
    <property type="entry name" value="PPM_2"/>
    <property type="match status" value="1"/>
</dbReference>
<dbReference type="Gene3D" id="3.60.40.10">
    <property type="entry name" value="PPM-type phosphatase domain"/>
    <property type="match status" value="1"/>
</dbReference>
<dbReference type="AlphaFoldDB" id="A0A9W7A4A0"/>
<evidence type="ECO:0000256" key="6">
    <source>
        <dbReference type="SAM" id="MobiDB-lite"/>
    </source>
</evidence>
<dbReference type="InterPro" id="IPR036457">
    <property type="entry name" value="PPM-type-like_dom_sf"/>
</dbReference>
<dbReference type="GO" id="GO:0004722">
    <property type="term" value="F:protein serine/threonine phosphatase activity"/>
    <property type="evidence" value="ECO:0007669"/>
    <property type="project" value="InterPro"/>
</dbReference>
<dbReference type="Proteomes" id="UP001165122">
    <property type="component" value="Unassembled WGS sequence"/>
</dbReference>
<evidence type="ECO:0000256" key="4">
    <source>
        <dbReference type="ARBA" id="ARBA00022912"/>
    </source>
</evidence>
<evidence type="ECO:0000313" key="8">
    <source>
        <dbReference type="EMBL" id="GMH61674.1"/>
    </source>
</evidence>
<feature type="domain" description="PPM-type phosphatase" evidence="7">
    <location>
        <begin position="24"/>
        <end position="293"/>
    </location>
</feature>
<feature type="region of interest" description="Disordered" evidence="6">
    <location>
        <begin position="306"/>
        <end position="331"/>
    </location>
</feature>
<reference evidence="9" key="1">
    <citation type="journal article" date="2023" name="Commun. Biol.">
        <title>Genome analysis of Parmales, the sister group of diatoms, reveals the evolutionary specialization of diatoms from phago-mixotrophs to photoautotrophs.</title>
        <authorList>
            <person name="Ban H."/>
            <person name="Sato S."/>
            <person name="Yoshikawa S."/>
            <person name="Yamada K."/>
            <person name="Nakamura Y."/>
            <person name="Ichinomiya M."/>
            <person name="Sato N."/>
            <person name="Blanc-Mathieu R."/>
            <person name="Endo H."/>
            <person name="Kuwata A."/>
            <person name="Ogata H."/>
        </authorList>
    </citation>
    <scope>NUCLEOTIDE SEQUENCE [LARGE SCALE GENOMIC DNA]</scope>
    <source>
        <strain evidence="9">NIES 3700</strain>
    </source>
</reference>
<comment type="subcellular location">
    <subcellularLocation>
        <location evidence="1">Membrane</location>
        <topology evidence="1">Peripheral membrane protein</topology>
    </subcellularLocation>
</comment>
<gene>
    <name evidence="8" type="ORF">TrLO_g9930</name>
</gene>